<dbReference type="Proteomes" id="UP000680279">
    <property type="component" value="Unassembled WGS sequence"/>
</dbReference>
<reference evidence="2 3" key="1">
    <citation type="submission" date="2021-03" db="EMBL/GenBank/DDBJ databases">
        <title>Antimicrobial resistance genes in bacteria isolated from Japanese honey, and their potential for conferring macrolide and lincosamide resistance in the American foulbrood pathogen Paenibacillus larvae.</title>
        <authorList>
            <person name="Okamoto M."/>
            <person name="Kumagai M."/>
            <person name="Kanamori H."/>
            <person name="Takamatsu D."/>
        </authorList>
    </citation>
    <scope>NUCLEOTIDE SEQUENCE [LARGE SCALE GENOMIC DNA]</scope>
    <source>
        <strain evidence="2 3">J1TS3</strain>
    </source>
</reference>
<evidence type="ECO:0000313" key="2">
    <source>
        <dbReference type="EMBL" id="GIN19817.1"/>
    </source>
</evidence>
<keyword evidence="1" id="KW-1133">Transmembrane helix</keyword>
<sequence length="105" mass="11512">MNVSIITMSMATIIMNMSIITMSMATIITNASIITMIVTTIIMNVNIITMIVATITIIGTVRDSFVVVEKSTTRSKTGPALTGLNLYFPSYTVRLVSFDKLKKNE</sequence>
<evidence type="ECO:0000313" key="3">
    <source>
        <dbReference type="Proteomes" id="UP000680279"/>
    </source>
</evidence>
<protein>
    <recommendedName>
        <fullName evidence="4">NADH dehydrogenase subunit 4L</fullName>
    </recommendedName>
</protein>
<feature type="transmembrane region" description="Helical" evidence="1">
    <location>
        <begin position="41"/>
        <end position="61"/>
    </location>
</feature>
<comment type="caution">
    <text evidence="2">The sequence shown here is derived from an EMBL/GenBank/DDBJ whole genome shotgun (WGS) entry which is preliminary data.</text>
</comment>
<evidence type="ECO:0008006" key="4">
    <source>
        <dbReference type="Google" id="ProtNLM"/>
    </source>
</evidence>
<gene>
    <name evidence="2" type="ORF">J1TS3_09510</name>
</gene>
<keyword evidence="1" id="KW-0472">Membrane</keyword>
<feature type="transmembrane region" description="Helical" evidence="1">
    <location>
        <begin position="12"/>
        <end position="35"/>
    </location>
</feature>
<keyword evidence="3" id="KW-1185">Reference proteome</keyword>
<evidence type="ECO:0000256" key="1">
    <source>
        <dbReference type="SAM" id="Phobius"/>
    </source>
</evidence>
<name>A0ABQ4K3T4_9BACI</name>
<dbReference type="EMBL" id="BOQT01000002">
    <property type="protein sequence ID" value="GIN19817.1"/>
    <property type="molecule type" value="Genomic_DNA"/>
</dbReference>
<accession>A0ABQ4K3T4</accession>
<proteinExistence type="predicted"/>
<organism evidence="2 3">
    <name type="scientific">Siminovitchia fordii</name>
    <dbReference type="NCBI Taxonomy" id="254759"/>
    <lineage>
        <taxon>Bacteria</taxon>
        <taxon>Bacillati</taxon>
        <taxon>Bacillota</taxon>
        <taxon>Bacilli</taxon>
        <taxon>Bacillales</taxon>
        <taxon>Bacillaceae</taxon>
        <taxon>Siminovitchia</taxon>
    </lineage>
</organism>
<keyword evidence="1" id="KW-0812">Transmembrane</keyword>